<feature type="signal peptide" evidence="4">
    <location>
        <begin position="1"/>
        <end position="16"/>
    </location>
</feature>
<dbReference type="InterPro" id="IPR018073">
    <property type="entry name" value="Prot_inh_cystat_CS"/>
</dbReference>
<dbReference type="PROSITE" id="PS00287">
    <property type="entry name" value="CYSTATIN"/>
    <property type="match status" value="1"/>
</dbReference>
<sequence>MLKAILLLSLVALATCGLLGGFETVDVNDEEVVAAANHAAEGLSKQFAGKYHHKLAKVLKAKRQVVAGTNYQMDIIVGKTECKKDEVEFADLEGCEFQEGISTYKKCTVLVFKDLSGKHKLVNTGCILASKKIFKKLVFKTRTPRQLI</sequence>
<dbReference type="Gene3D" id="3.10.450.10">
    <property type="match status" value="1"/>
</dbReference>
<name>A0A4Q8K1I7_9ARAC</name>
<evidence type="ECO:0000256" key="1">
    <source>
        <dbReference type="ARBA" id="ARBA00009403"/>
    </source>
</evidence>
<dbReference type="GO" id="GO:0005737">
    <property type="term" value="C:cytoplasm"/>
    <property type="evidence" value="ECO:0007669"/>
    <property type="project" value="TreeGrafter"/>
</dbReference>
<reference evidence="6" key="2">
    <citation type="submission" date="2019-05" db="EMBL/GenBank/DDBJ databases">
        <title>Unravelling the molecular evolution of spider venoms.</title>
        <authorList>
            <person name="Pineda S."/>
        </authorList>
    </citation>
    <scope>NUCLEOTIDE SEQUENCE</scope>
</reference>
<dbReference type="InterPro" id="IPR046350">
    <property type="entry name" value="Cystatin_sf"/>
</dbReference>
<dbReference type="GO" id="GO:0031982">
    <property type="term" value="C:vesicle"/>
    <property type="evidence" value="ECO:0007669"/>
    <property type="project" value="TreeGrafter"/>
</dbReference>
<reference evidence="6" key="1">
    <citation type="submission" date="2017-05" db="EMBL/GenBank/DDBJ databases">
        <authorList>
            <person name="QRISCLOUD D."/>
        </authorList>
    </citation>
    <scope>NUCLEOTIDE SEQUENCE</scope>
</reference>
<keyword evidence="2" id="KW-0646">Protease inhibitor</keyword>
<comment type="similarity">
    <text evidence="1">Belongs to the cystatin family.</text>
</comment>
<dbReference type="InterPro" id="IPR000010">
    <property type="entry name" value="Cystatin_dom"/>
</dbReference>
<dbReference type="GO" id="GO:0005615">
    <property type="term" value="C:extracellular space"/>
    <property type="evidence" value="ECO:0007669"/>
    <property type="project" value="TreeGrafter"/>
</dbReference>
<dbReference type="GO" id="GO:0004869">
    <property type="term" value="F:cysteine-type endopeptidase inhibitor activity"/>
    <property type="evidence" value="ECO:0007669"/>
    <property type="project" value="UniProtKB-KW"/>
</dbReference>
<evidence type="ECO:0000313" key="6">
    <source>
        <dbReference type="EMBL" id="SNX33149.1"/>
    </source>
</evidence>
<dbReference type="EMBL" id="HAHF01000046">
    <property type="protein sequence ID" value="SNX33149.1"/>
    <property type="molecule type" value="Transcribed_RNA"/>
</dbReference>
<dbReference type="PANTHER" id="PTHR46186:SF2">
    <property type="entry name" value="CYSTATIN"/>
    <property type="match status" value="1"/>
</dbReference>
<feature type="domain" description="Cystatin" evidence="5">
    <location>
        <begin position="17"/>
        <end position="127"/>
    </location>
</feature>
<dbReference type="CDD" id="cd00042">
    <property type="entry name" value="CY"/>
    <property type="match status" value="1"/>
</dbReference>
<protein>
    <submittedName>
        <fullName evidence="6">U37-Nephitoxin-Nsp1c_1</fullName>
    </submittedName>
</protein>
<dbReference type="Pfam" id="PF00031">
    <property type="entry name" value="Cystatin"/>
    <property type="match status" value="1"/>
</dbReference>
<organism evidence="6">
    <name type="scientific">Nephila sp. SGP-2016</name>
    <dbReference type="NCBI Taxonomy" id="1905176"/>
    <lineage>
        <taxon>Eukaryota</taxon>
        <taxon>Metazoa</taxon>
        <taxon>Ecdysozoa</taxon>
        <taxon>Arthropoda</taxon>
        <taxon>Chelicerata</taxon>
        <taxon>Arachnida</taxon>
        <taxon>Araneae</taxon>
        <taxon>Araneomorphae</taxon>
        <taxon>Entelegynae</taxon>
        <taxon>Araneoidea</taxon>
        <taxon>Nephilidae</taxon>
        <taxon>Nephila</taxon>
    </lineage>
</organism>
<evidence type="ECO:0000259" key="5">
    <source>
        <dbReference type="SMART" id="SM00043"/>
    </source>
</evidence>
<keyword evidence="3" id="KW-0789">Thiol protease inhibitor</keyword>
<keyword evidence="4" id="KW-0732">Signal</keyword>
<dbReference type="AlphaFoldDB" id="A0A4Q8K1I7"/>
<feature type="chain" id="PRO_5020246569" evidence="4">
    <location>
        <begin position="17"/>
        <end position="148"/>
    </location>
</feature>
<dbReference type="SMART" id="SM00043">
    <property type="entry name" value="CY"/>
    <property type="match status" value="1"/>
</dbReference>
<proteinExistence type="inferred from homology"/>
<dbReference type="SUPFAM" id="SSF54403">
    <property type="entry name" value="Cystatin/monellin"/>
    <property type="match status" value="1"/>
</dbReference>
<evidence type="ECO:0000256" key="2">
    <source>
        <dbReference type="ARBA" id="ARBA00022690"/>
    </source>
</evidence>
<evidence type="ECO:0000256" key="3">
    <source>
        <dbReference type="ARBA" id="ARBA00022704"/>
    </source>
</evidence>
<dbReference type="PANTHER" id="PTHR46186">
    <property type="entry name" value="CYSTATIN"/>
    <property type="match status" value="1"/>
</dbReference>
<accession>A0A4Q8K1I7</accession>
<evidence type="ECO:0000256" key="4">
    <source>
        <dbReference type="SAM" id="SignalP"/>
    </source>
</evidence>